<organism evidence="1 2">
    <name type="scientific">Chroococcidiopsis thermalis (strain PCC 7203)</name>
    <dbReference type="NCBI Taxonomy" id="251229"/>
    <lineage>
        <taxon>Bacteria</taxon>
        <taxon>Bacillati</taxon>
        <taxon>Cyanobacteriota</taxon>
        <taxon>Cyanophyceae</taxon>
        <taxon>Chroococcidiopsidales</taxon>
        <taxon>Chroococcidiopsidaceae</taxon>
        <taxon>Chroococcidiopsis</taxon>
    </lineage>
</organism>
<dbReference type="STRING" id="251229.Chro_2506"/>
<dbReference type="Proteomes" id="UP000010384">
    <property type="component" value="Chromosome"/>
</dbReference>
<keyword evidence="2" id="KW-1185">Reference proteome</keyword>
<dbReference type="EMBL" id="CP003597">
    <property type="protein sequence ID" value="AFY87988.1"/>
    <property type="molecule type" value="Genomic_DNA"/>
</dbReference>
<dbReference type="eggNOG" id="ENOG5033C6Z">
    <property type="taxonomic scope" value="Bacteria"/>
</dbReference>
<protein>
    <submittedName>
        <fullName evidence="1">Uncharacterized protein</fullName>
    </submittedName>
</protein>
<dbReference type="InParanoid" id="K9U025"/>
<gene>
    <name evidence="1" type="ORF">Chro_2506</name>
</gene>
<dbReference type="KEGG" id="cthe:Chro_2506"/>
<accession>K9U025</accession>
<evidence type="ECO:0000313" key="2">
    <source>
        <dbReference type="Proteomes" id="UP000010384"/>
    </source>
</evidence>
<dbReference type="AlphaFoldDB" id="K9U025"/>
<sequence>MQVLLNKSLQSLTPYTTENSRKNLAVYAGQSRLRKSTCPCCSYILLRHIDLAGIYWRCSHCYQKMPVYQPLYSDRNDQPAQALRPAVVIATLNSLKL</sequence>
<name>K9U025_CHRTP</name>
<evidence type="ECO:0000313" key="1">
    <source>
        <dbReference type="EMBL" id="AFY87988.1"/>
    </source>
</evidence>
<reference evidence="1 2" key="1">
    <citation type="submission" date="2012-06" db="EMBL/GenBank/DDBJ databases">
        <title>Finished chromosome of genome of Chroococcidiopsis thermalis PCC 7203.</title>
        <authorList>
            <consortium name="US DOE Joint Genome Institute"/>
            <person name="Gugger M."/>
            <person name="Coursin T."/>
            <person name="Rippka R."/>
            <person name="Tandeau De Marsac N."/>
            <person name="Huntemann M."/>
            <person name="Wei C.-L."/>
            <person name="Han J."/>
            <person name="Detter J.C."/>
            <person name="Han C."/>
            <person name="Tapia R."/>
            <person name="Davenport K."/>
            <person name="Daligault H."/>
            <person name="Erkkila T."/>
            <person name="Gu W."/>
            <person name="Munk A.C.C."/>
            <person name="Teshima H."/>
            <person name="Xu Y."/>
            <person name="Chain P."/>
            <person name="Chen A."/>
            <person name="Krypides N."/>
            <person name="Mavromatis K."/>
            <person name="Markowitz V."/>
            <person name="Szeto E."/>
            <person name="Ivanova N."/>
            <person name="Mikhailova N."/>
            <person name="Ovchinnikova G."/>
            <person name="Pagani I."/>
            <person name="Pati A."/>
            <person name="Goodwin L."/>
            <person name="Peters L."/>
            <person name="Pitluck S."/>
            <person name="Woyke T."/>
            <person name="Kerfeld C."/>
        </authorList>
    </citation>
    <scope>NUCLEOTIDE SEQUENCE [LARGE SCALE GENOMIC DNA]</scope>
    <source>
        <strain evidence="1 2">PCC 7203</strain>
    </source>
</reference>
<proteinExistence type="predicted"/>
<dbReference type="HOGENOM" id="CLU_182840_0_0_3"/>